<keyword evidence="1" id="KW-0732">Signal</keyword>
<accession>A0A8R1HXT8</accession>
<dbReference type="Proteomes" id="UP000005237">
    <property type="component" value="Unassembled WGS sequence"/>
</dbReference>
<dbReference type="Pfam" id="PF04155">
    <property type="entry name" value="Ground-like"/>
    <property type="match status" value="1"/>
</dbReference>
<name>A0A8R1HXT8_CAEJA</name>
<reference evidence="3" key="2">
    <citation type="submission" date="2022-06" db="UniProtKB">
        <authorList>
            <consortium name="EnsemblMetazoa"/>
        </authorList>
    </citation>
    <scope>IDENTIFICATION</scope>
    <source>
        <strain evidence="3">DF5081</strain>
    </source>
</reference>
<dbReference type="OMA" id="NDCCCGC"/>
<dbReference type="EnsemblMetazoa" id="CJA15055.1">
    <property type="protein sequence ID" value="CJA15055.1"/>
    <property type="gene ID" value="WBGene00134259"/>
</dbReference>
<feature type="chain" id="PRO_5035835544" evidence="1">
    <location>
        <begin position="18"/>
        <end position="241"/>
    </location>
</feature>
<feature type="signal peptide" evidence="1">
    <location>
        <begin position="1"/>
        <end position="17"/>
    </location>
</feature>
<protein>
    <submittedName>
        <fullName evidence="3">Ground-like domain-containing protein</fullName>
    </submittedName>
</protein>
<dbReference type="AlphaFoldDB" id="A0A8R1HXT8"/>
<keyword evidence="4" id="KW-1185">Reference proteome</keyword>
<evidence type="ECO:0000256" key="1">
    <source>
        <dbReference type="SAM" id="SignalP"/>
    </source>
</evidence>
<dbReference type="InterPro" id="IPR007284">
    <property type="entry name" value="Ground-like_dom"/>
</dbReference>
<evidence type="ECO:0000259" key="2">
    <source>
        <dbReference type="Pfam" id="PF04155"/>
    </source>
</evidence>
<reference evidence="4" key="1">
    <citation type="submission" date="2010-08" db="EMBL/GenBank/DDBJ databases">
        <authorList>
            <consortium name="Caenorhabditis japonica Sequencing Consortium"/>
            <person name="Wilson R.K."/>
        </authorList>
    </citation>
    <scope>NUCLEOTIDE SEQUENCE [LARGE SCALE GENOMIC DNA]</scope>
    <source>
        <strain evidence="4">DF5081</strain>
    </source>
</reference>
<organism evidence="3 4">
    <name type="scientific">Caenorhabditis japonica</name>
    <dbReference type="NCBI Taxonomy" id="281687"/>
    <lineage>
        <taxon>Eukaryota</taxon>
        <taxon>Metazoa</taxon>
        <taxon>Ecdysozoa</taxon>
        <taxon>Nematoda</taxon>
        <taxon>Chromadorea</taxon>
        <taxon>Rhabditida</taxon>
        <taxon>Rhabditina</taxon>
        <taxon>Rhabditomorpha</taxon>
        <taxon>Rhabditoidea</taxon>
        <taxon>Rhabditidae</taxon>
        <taxon>Peloderinae</taxon>
        <taxon>Caenorhabditis</taxon>
    </lineage>
</organism>
<evidence type="ECO:0000313" key="4">
    <source>
        <dbReference type="Proteomes" id="UP000005237"/>
    </source>
</evidence>
<sequence>MTHTLFFFKQVLISVYAQYPFGRPCGGGCGAPMCPPRMPCGAPPPMPMPVCPPPTPCPPQFCPPPPLCPPPPPPPMPCPPPPPMPRPSCPCMGMMQRPMFYTQYQPQYYQPMLPQPMHVPSAGGCGGGGGAVLPPVRIPAQNDCCCGCSSPCKYKSVRRAAFAAKTVDPACNSIELKNVILDNISNDASESKRNIQKMAEEALGHEVNVICGTGEFSYIAHTDSFCQAFKDDVTCYAFKPL</sequence>
<feature type="domain" description="Ground-like" evidence="2">
    <location>
        <begin position="168"/>
        <end position="238"/>
    </location>
</feature>
<proteinExistence type="predicted"/>
<evidence type="ECO:0000313" key="3">
    <source>
        <dbReference type="EnsemblMetazoa" id="CJA15055.1"/>
    </source>
</evidence>